<dbReference type="HOGENOM" id="CLU_2997047_0_0_1"/>
<evidence type="ECO:0000313" key="2">
    <source>
        <dbReference type="Proteomes" id="UP000054321"/>
    </source>
</evidence>
<name>A0A0C3HW12_OIDMZ</name>
<keyword evidence="2" id="KW-1185">Reference proteome</keyword>
<gene>
    <name evidence="1" type="ORF">OIDMADRAFT_17320</name>
</gene>
<accession>A0A0C3HW12</accession>
<dbReference type="EMBL" id="KN832871">
    <property type="protein sequence ID" value="KIN06437.1"/>
    <property type="molecule type" value="Genomic_DNA"/>
</dbReference>
<dbReference type="Proteomes" id="UP000054321">
    <property type="component" value="Unassembled WGS sequence"/>
</dbReference>
<sequence length="57" mass="6457">MALRSGILQHSQLDIFQSENLQSLEALHTDYRHRRSPSAQNLGIPVKTPAVFTRLIT</sequence>
<reference evidence="2" key="2">
    <citation type="submission" date="2015-01" db="EMBL/GenBank/DDBJ databases">
        <title>Evolutionary Origins and Diversification of the Mycorrhizal Mutualists.</title>
        <authorList>
            <consortium name="DOE Joint Genome Institute"/>
            <consortium name="Mycorrhizal Genomics Consortium"/>
            <person name="Kohler A."/>
            <person name="Kuo A."/>
            <person name="Nagy L.G."/>
            <person name="Floudas D."/>
            <person name="Copeland A."/>
            <person name="Barry K.W."/>
            <person name="Cichocki N."/>
            <person name="Veneault-Fourrey C."/>
            <person name="LaButti K."/>
            <person name="Lindquist E.A."/>
            <person name="Lipzen A."/>
            <person name="Lundell T."/>
            <person name="Morin E."/>
            <person name="Murat C."/>
            <person name="Riley R."/>
            <person name="Ohm R."/>
            <person name="Sun H."/>
            <person name="Tunlid A."/>
            <person name="Henrissat B."/>
            <person name="Grigoriev I.V."/>
            <person name="Hibbett D.S."/>
            <person name="Martin F."/>
        </authorList>
    </citation>
    <scope>NUCLEOTIDE SEQUENCE [LARGE SCALE GENOMIC DNA]</scope>
    <source>
        <strain evidence="2">Zn</strain>
    </source>
</reference>
<dbReference type="AlphaFoldDB" id="A0A0C3HW12"/>
<reference evidence="1 2" key="1">
    <citation type="submission" date="2014-04" db="EMBL/GenBank/DDBJ databases">
        <authorList>
            <consortium name="DOE Joint Genome Institute"/>
            <person name="Kuo A."/>
            <person name="Martino E."/>
            <person name="Perotto S."/>
            <person name="Kohler A."/>
            <person name="Nagy L.G."/>
            <person name="Floudas D."/>
            <person name="Copeland A."/>
            <person name="Barry K.W."/>
            <person name="Cichocki N."/>
            <person name="Veneault-Fourrey C."/>
            <person name="LaButti K."/>
            <person name="Lindquist E.A."/>
            <person name="Lipzen A."/>
            <person name="Lundell T."/>
            <person name="Morin E."/>
            <person name="Murat C."/>
            <person name="Sun H."/>
            <person name="Tunlid A."/>
            <person name="Henrissat B."/>
            <person name="Grigoriev I.V."/>
            <person name="Hibbett D.S."/>
            <person name="Martin F."/>
            <person name="Nordberg H.P."/>
            <person name="Cantor M.N."/>
            <person name="Hua S.X."/>
        </authorList>
    </citation>
    <scope>NUCLEOTIDE SEQUENCE [LARGE SCALE GENOMIC DNA]</scope>
    <source>
        <strain evidence="1 2">Zn</strain>
    </source>
</reference>
<dbReference type="InParanoid" id="A0A0C3HW12"/>
<evidence type="ECO:0000313" key="1">
    <source>
        <dbReference type="EMBL" id="KIN06437.1"/>
    </source>
</evidence>
<organism evidence="1 2">
    <name type="scientific">Oidiodendron maius (strain Zn)</name>
    <dbReference type="NCBI Taxonomy" id="913774"/>
    <lineage>
        <taxon>Eukaryota</taxon>
        <taxon>Fungi</taxon>
        <taxon>Dikarya</taxon>
        <taxon>Ascomycota</taxon>
        <taxon>Pezizomycotina</taxon>
        <taxon>Leotiomycetes</taxon>
        <taxon>Leotiomycetes incertae sedis</taxon>
        <taxon>Myxotrichaceae</taxon>
        <taxon>Oidiodendron</taxon>
    </lineage>
</organism>
<protein>
    <submittedName>
        <fullName evidence="1">Uncharacterized protein</fullName>
    </submittedName>
</protein>
<proteinExistence type="predicted"/>